<accession>X1DDY0</accession>
<dbReference type="InterPro" id="IPR036097">
    <property type="entry name" value="HisK_dim/P_sf"/>
</dbReference>
<comment type="caution">
    <text evidence="1">The sequence shown here is derived from an EMBL/GenBank/DDBJ whole genome shotgun (WGS) entry which is preliminary data.</text>
</comment>
<dbReference type="EMBL" id="BART01024337">
    <property type="protein sequence ID" value="GAH03274.1"/>
    <property type="molecule type" value="Genomic_DNA"/>
</dbReference>
<dbReference type="CDD" id="cd00082">
    <property type="entry name" value="HisKA"/>
    <property type="match status" value="1"/>
</dbReference>
<feature type="non-terminal residue" evidence="1">
    <location>
        <position position="1"/>
    </location>
</feature>
<dbReference type="GO" id="GO:0000155">
    <property type="term" value="F:phosphorelay sensor kinase activity"/>
    <property type="evidence" value="ECO:0007669"/>
    <property type="project" value="InterPro"/>
</dbReference>
<protein>
    <submittedName>
        <fullName evidence="1">Uncharacterized protein</fullName>
    </submittedName>
</protein>
<dbReference type="InterPro" id="IPR003661">
    <property type="entry name" value="HisK_dim/P_dom"/>
</dbReference>
<dbReference type="SUPFAM" id="SSF47384">
    <property type="entry name" value="Homodimeric domain of signal transducing histidine kinase"/>
    <property type="match status" value="1"/>
</dbReference>
<sequence length="29" mass="3405">NVLREEMMANMSHDLRTPCGLYNGFLYTK</sequence>
<dbReference type="Gene3D" id="1.10.287.130">
    <property type="match status" value="1"/>
</dbReference>
<evidence type="ECO:0000313" key="1">
    <source>
        <dbReference type="EMBL" id="GAH03274.1"/>
    </source>
</evidence>
<reference evidence="1" key="1">
    <citation type="journal article" date="2014" name="Front. Microbiol.">
        <title>High frequency of phylogenetically diverse reductive dehalogenase-homologous genes in deep subseafloor sedimentary metagenomes.</title>
        <authorList>
            <person name="Kawai M."/>
            <person name="Futagami T."/>
            <person name="Toyoda A."/>
            <person name="Takaki Y."/>
            <person name="Nishi S."/>
            <person name="Hori S."/>
            <person name="Arai W."/>
            <person name="Tsubouchi T."/>
            <person name="Morono Y."/>
            <person name="Uchiyama I."/>
            <person name="Ito T."/>
            <person name="Fujiyama A."/>
            <person name="Inagaki F."/>
            <person name="Takami H."/>
        </authorList>
    </citation>
    <scope>NUCLEOTIDE SEQUENCE</scope>
    <source>
        <strain evidence="1">Expedition CK06-06</strain>
    </source>
</reference>
<gene>
    <name evidence="1" type="ORF">S01H4_43999</name>
</gene>
<dbReference type="AlphaFoldDB" id="X1DDY0"/>
<name>X1DDY0_9ZZZZ</name>
<proteinExistence type="predicted"/>
<organism evidence="1">
    <name type="scientific">marine sediment metagenome</name>
    <dbReference type="NCBI Taxonomy" id="412755"/>
    <lineage>
        <taxon>unclassified sequences</taxon>
        <taxon>metagenomes</taxon>
        <taxon>ecological metagenomes</taxon>
    </lineage>
</organism>